<evidence type="ECO:0000256" key="4">
    <source>
        <dbReference type="PROSITE-ProRule" id="PRU00473"/>
    </source>
</evidence>
<evidence type="ECO:0000259" key="7">
    <source>
        <dbReference type="PROSITE" id="PS51123"/>
    </source>
</evidence>
<sequence length="796" mass="86720">MSKKFRLFASVAAPFVSLPLMLQPAGAVPLKPAMETRPAVKAAQMPGVVEVQQQIIVPPEGQEGEGRPRRKPQEEQKQAPQAERPQAPPQAQQQEQPQRQRKAEPEAAPREAAPREAAPRQAPQAERPAAEAPAQERPRRQQQETGQGQGGNDAQPRRQREQATPQAEPPAAREAQQPKAAPAEKQAETPKPERPATNRAATPEAAPEAPVRRDAQQPKAAPTEKQAETPKPQPPATNRAATPEATPEKPASGNAQQPKAAPAEKQAETPKPPQAPATDRATAPGGAPEKPASGNATGQAPAQVPGQAPGTGTAQDRRNQQPPVNGQAAPGQPPAGEAPRRQTTEGQPPAAPSGQQLPGQPQGQQATGAQPGTQPTAPQTATTPQQVERAKELAKDPAAAKSGEQVVLPVQNGAAVLDSAKEAPSARPPRDGERPRRQAPQQADQQQLAPPKSDAEAQAGTRATSAQQQEFRQLSEERGQRLDQRPQFERPGGWDFRDATGLGGSRDRNGGRDRDGGRVIISIDNQTVVRHDDSRRFYNDRDRAPQYEQLRDGRVREVIVRDDGTRIVTVRNSYGEIVQRSRIVRGGEEYVLYYSPELMDNRRGRDYVWRDPGDDLPPMRLSVPLDNYIIDTSTEPDRDYYEFLEQPPVERVERVYSMDEVRYSARIRDKVPRIDLDTVTFATGSAEIPMNQASSLRKVADAISKVLKRDPSETFLIEGHTDAVGADDSNLVLSDERAESVARVLTDAFGIPPENLATQGYGERYLKVRTDGPEQENRRVTVRRITPLVKPVASNQ</sequence>
<feature type="compositionally biased region" description="Low complexity" evidence="5">
    <location>
        <begin position="197"/>
        <end position="209"/>
    </location>
</feature>
<feature type="compositionally biased region" description="Low complexity" evidence="5">
    <location>
        <begin position="119"/>
        <end position="133"/>
    </location>
</feature>
<dbReference type="PROSITE" id="PS51123">
    <property type="entry name" value="OMPA_2"/>
    <property type="match status" value="1"/>
</dbReference>
<dbReference type="InterPro" id="IPR036737">
    <property type="entry name" value="OmpA-like_sf"/>
</dbReference>
<feature type="compositionally biased region" description="Low complexity" evidence="5">
    <location>
        <begin position="438"/>
        <end position="451"/>
    </location>
</feature>
<dbReference type="InterPro" id="IPR050330">
    <property type="entry name" value="Bact_OuterMem_StrucFunc"/>
</dbReference>
<dbReference type="Proteomes" id="UP000039660">
    <property type="component" value="Unassembled WGS sequence"/>
</dbReference>
<feature type="compositionally biased region" description="Polar residues" evidence="5">
    <location>
        <begin position="461"/>
        <end position="472"/>
    </location>
</feature>
<feature type="compositionally biased region" description="Basic and acidic residues" evidence="5">
    <location>
        <begin position="101"/>
        <end position="118"/>
    </location>
</feature>
<feature type="compositionally biased region" description="Basic and acidic residues" evidence="5">
    <location>
        <begin position="473"/>
        <end position="488"/>
    </location>
</feature>
<feature type="compositionally biased region" description="Basic and acidic residues" evidence="5">
    <location>
        <begin position="64"/>
        <end position="77"/>
    </location>
</feature>
<proteinExistence type="predicted"/>
<feature type="compositionally biased region" description="Low complexity" evidence="5">
    <location>
        <begin position="320"/>
        <end position="337"/>
    </location>
</feature>
<dbReference type="EMBL" id="CCRK01000015">
    <property type="protein sequence ID" value="CDZ53122.1"/>
    <property type="molecule type" value="Genomic_DNA"/>
</dbReference>
<dbReference type="InterPro" id="IPR006664">
    <property type="entry name" value="OMP_bac"/>
</dbReference>
<accession>A0A0T7H0V0</accession>
<evidence type="ECO:0000256" key="6">
    <source>
        <dbReference type="SAM" id="SignalP"/>
    </source>
</evidence>
<dbReference type="CDD" id="cd07185">
    <property type="entry name" value="OmpA_C-like"/>
    <property type="match status" value="1"/>
</dbReference>
<feature type="chain" id="PRO_5006683783" description="OmpA-like domain-containing protein" evidence="6">
    <location>
        <begin position="28"/>
        <end position="796"/>
    </location>
</feature>
<dbReference type="PANTHER" id="PTHR30329:SF21">
    <property type="entry name" value="LIPOPROTEIN YIAD-RELATED"/>
    <property type="match status" value="1"/>
</dbReference>
<keyword evidence="3" id="KW-0998">Cell outer membrane</keyword>
<feature type="compositionally biased region" description="Low complexity" evidence="5">
    <location>
        <begin position="78"/>
        <end position="97"/>
    </location>
</feature>
<evidence type="ECO:0000256" key="3">
    <source>
        <dbReference type="ARBA" id="ARBA00023237"/>
    </source>
</evidence>
<reference evidence="8 9" key="1">
    <citation type="submission" date="2014-08" db="EMBL/GenBank/DDBJ databases">
        <authorList>
            <person name="Chen Y.-H."/>
        </authorList>
    </citation>
    <scope>NUCLEOTIDE SEQUENCE [LARGE SCALE GENOMIC DNA]</scope>
</reference>
<evidence type="ECO:0000313" key="9">
    <source>
        <dbReference type="Proteomes" id="UP000039660"/>
    </source>
</evidence>
<feature type="region of interest" description="Disordered" evidence="5">
    <location>
        <begin position="53"/>
        <end position="517"/>
    </location>
</feature>
<feature type="compositionally biased region" description="Low complexity" evidence="5">
    <location>
        <begin position="346"/>
        <end position="386"/>
    </location>
</feature>
<dbReference type="PANTHER" id="PTHR30329">
    <property type="entry name" value="STATOR ELEMENT OF FLAGELLAR MOTOR COMPLEX"/>
    <property type="match status" value="1"/>
</dbReference>
<dbReference type="AlphaFoldDB" id="A0A0T7H0V0"/>
<feature type="compositionally biased region" description="Low complexity" evidence="5">
    <location>
        <begin position="240"/>
        <end position="264"/>
    </location>
</feature>
<protein>
    <recommendedName>
        <fullName evidence="7">OmpA-like domain-containing protein</fullName>
    </recommendedName>
</protein>
<name>A0A0T7H0V0_NEOGA</name>
<dbReference type="Gene3D" id="3.30.1330.60">
    <property type="entry name" value="OmpA-like domain"/>
    <property type="match status" value="1"/>
</dbReference>
<dbReference type="SUPFAM" id="SSF103088">
    <property type="entry name" value="OmpA-like"/>
    <property type="match status" value="1"/>
</dbReference>
<evidence type="ECO:0000256" key="5">
    <source>
        <dbReference type="SAM" id="MobiDB-lite"/>
    </source>
</evidence>
<evidence type="ECO:0000256" key="1">
    <source>
        <dbReference type="ARBA" id="ARBA00004442"/>
    </source>
</evidence>
<feature type="domain" description="OmpA-like" evidence="7">
    <location>
        <begin position="668"/>
        <end position="793"/>
    </location>
</feature>
<feature type="compositionally biased region" description="Basic and acidic residues" evidence="5">
    <location>
        <begin position="185"/>
        <end position="196"/>
    </location>
</feature>
<keyword evidence="6" id="KW-0732">Signal</keyword>
<dbReference type="PRINTS" id="PR01021">
    <property type="entry name" value="OMPADOMAIN"/>
</dbReference>
<feature type="compositionally biased region" description="Basic and acidic residues" evidence="5">
    <location>
        <begin position="505"/>
        <end position="517"/>
    </location>
</feature>
<dbReference type="GO" id="GO:0009279">
    <property type="term" value="C:cell outer membrane"/>
    <property type="evidence" value="ECO:0007669"/>
    <property type="project" value="UniProtKB-SubCell"/>
</dbReference>
<feature type="signal peptide" evidence="6">
    <location>
        <begin position="1"/>
        <end position="27"/>
    </location>
</feature>
<feature type="compositionally biased region" description="Low complexity" evidence="5">
    <location>
        <begin position="162"/>
        <end position="184"/>
    </location>
</feature>
<dbReference type="RefSeq" id="WP_046637641.1">
    <property type="nucleotide sequence ID" value="NZ_CCRK01000015.1"/>
</dbReference>
<comment type="subcellular location">
    <subcellularLocation>
        <location evidence="1">Cell outer membrane</location>
    </subcellularLocation>
</comment>
<dbReference type="Pfam" id="PF00691">
    <property type="entry name" value="OmpA"/>
    <property type="match status" value="1"/>
</dbReference>
<evidence type="ECO:0000313" key="8">
    <source>
        <dbReference type="EMBL" id="CDZ53122.1"/>
    </source>
</evidence>
<gene>
    <name evidence="8" type="ORF">NGAL_HAMBI1189_48340</name>
</gene>
<dbReference type="InterPro" id="IPR006665">
    <property type="entry name" value="OmpA-like"/>
</dbReference>
<evidence type="ECO:0000256" key="2">
    <source>
        <dbReference type="ARBA" id="ARBA00023136"/>
    </source>
</evidence>
<keyword evidence="2 4" id="KW-0472">Membrane</keyword>
<organism evidence="8 9">
    <name type="scientific">Neorhizobium galegae bv. officinalis</name>
    <dbReference type="NCBI Taxonomy" id="323656"/>
    <lineage>
        <taxon>Bacteria</taxon>
        <taxon>Pseudomonadati</taxon>
        <taxon>Pseudomonadota</taxon>
        <taxon>Alphaproteobacteria</taxon>
        <taxon>Hyphomicrobiales</taxon>
        <taxon>Rhizobiaceae</taxon>
        <taxon>Rhizobium/Agrobacterium group</taxon>
        <taxon>Neorhizobium</taxon>
    </lineage>
</organism>